<dbReference type="PROSITE" id="PS51318">
    <property type="entry name" value="TAT"/>
    <property type="match status" value="1"/>
</dbReference>
<proteinExistence type="inferred from homology"/>
<reference evidence="5" key="1">
    <citation type="submission" date="2017-02" db="EMBL/GenBank/DDBJ databases">
        <authorList>
            <person name="Varghese N."/>
            <person name="Submissions S."/>
        </authorList>
    </citation>
    <scope>NUCLEOTIDE SEQUENCE [LARGE SCALE GENOMIC DNA]</scope>
    <source>
        <strain evidence="5">ATCC 27094</strain>
    </source>
</reference>
<dbReference type="Gene3D" id="3.40.50.720">
    <property type="entry name" value="NAD(P)-binding Rossmann-like Domain"/>
    <property type="match status" value="1"/>
</dbReference>
<organism evidence="4 5">
    <name type="scientific">Enhydrobacter aerosaccus</name>
    <dbReference type="NCBI Taxonomy" id="225324"/>
    <lineage>
        <taxon>Bacteria</taxon>
        <taxon>Pseudomonadati</taxon>
        <taxon>Pseudomonadota</taxon>
        <taxon>Alphaproteobacteria</taxon>
        <taxon>Hyphomicrobiales</taxon>
        <taxon>Enhydrobacter</taxon>
    </lineage>
</organism>
<protein>
    <submittedName>
        <fullName evidence="4">NAD(P)-dependent dehydrogenase, short-chain alcohol dehydrogenase family</fullName>
    </submittedName>
</protein>
<dbReference type="RefSeq" id="WP_218191297.1">
    <property type="nucleotide sequence ID" value="NZ_FUWJ01000009.1"/>
</dbReference>
<dbReference type="PROSITE" id="PS00061">
    <property type="entry name" value="ADH_SHORT"/>
    <property type="match status" value="1"/>
</dbReference>
<dbReference type="PANTHER" id="PTHR43157:SF31">
    <property type="entry name" value="PHOSPHATIDYLINOSITOL-GLYCAN BIOSYNTHESIS CLASS F PROTEIN"/>
    <property type="match status" value="1"/>
</dbReference>
<dbReference type="EMBL" id="FUWJ01000009">
    <property type="protein sequence ID" value="SKA30995.1"/>
    <property type="molecule type" value="Genomic_DNA"/>
</dbReference>
<evidence type="ECO:0000256" key="3">
    <source>
        <dbReference type="SAM" id="SignalP"/>
    </source>
</evidence>
<keyword evidence="5" id="KW-1185">Reference proteome</keyword>
<sequence length="313" mass="33242">MDETDDPRRPVRRHVLTTMSALAAGAVLPPLAALAAPADKPAGEGGSRTILVTGSTNGAGRRVAERLAGPGTTVLVHGRNRERAEEVLAAIRTAGGEGRFYPADFAALAEVRGLAEALARDCPRLDVLINNAGIGTGRPGEGRQTSKDGYEMRFAVNYLAPFLLTRRLAPLLRTSRPARIVNVASSGQNQIEFDDVMLTRGYGGQRAYGQSKLALIMFTFDLAQELAGTGVTANCLHPATYMDTAMVRESGISPWSSVDEGAAAILHLAVGPDMAERTGLYYDGLQPAHASSQAYDREARARLRALSLQLTGS</sequence>
<dbReference type="PRINTS" id="PR00081">
    <property type="entry name" value="GDHRDH"/>
</dbReference>
<evidence type="ECO:0000256" key="1">
    <source>
        <dbReference type="ARBA" id="ARBA00023002"/>
    </source>
</evidence>
<dbReference type="PANTHER" id="PTHR43157">
    <property type="entry name" value="PHOSPHATIDYLINOSITOL-GLYCAN BIOSYNTHESIS CLASS F PROTEIN-RELATED"/>
    <property type="match status" value="1"/>
</dbReference>
<dbReference type="AlphaFoldDB" id="A0A1T4SRX9"/>
<evidence type="ECO:0000256" key="2">
    <source>
        <dbReference type="RuleBase" id="RU000363"/>
    </source>
</evidence>
<dbReference type="InterPro" id="IPR006311">
    <property type="entry name" value="TAT_signal"/>
</dbReference>
<evidence type="ECO:0000313" key="5">
    <source>
        <dbReference type="Proteomes" id="UP000190092"/>
    </source>
</evidence>
<dbReference type="Proteomes" id="UP000190092">
    <property type="component" value="Unassembled WGS sequence"/>
</dbReference>
<feature type="signal peptide" evidence="3">
    <location>
        <begin position="1"/>
        <end position="35"/>
    </location>
</feature>
<dbReference type="Pfam" id="PF00106">
    <property type="entry name" value="adh_short"/>
    <property type="match status" value="1"/>
</dbReference>
<comment type="similarity">
    <text evidence="2">Belongs to the short-chain dehydrogenases/reductases (SDR) family.</text>
</comment>
<evidence type="ECO:0000313" key="4">
    <source>
        <dbReference type="EMBL" id="SKA30995.1"/>
    </source>
</evidence>
<dbReference type="PRINTS" id="PR00080">
    <property type="entry name" value="SDRFAMILY"/>
</dbReference>
<dbReference type="GO" id="GO:0016491">
    <property type="term" value="F:oxidoreductase activity"/>
    <property type="evidence" value="ECO:0007669"/>
    <property type="project" value="UniProtKB-KW"/>
</dbReference>
<gene>
    <name evidence="4" type="ORF">SAMN02745126_05067</name>
</gene>
<dbReference type="InterPro" id="IPR036291">
    <property type="entry name" value="NAD(P)-bd_dom_sf"/>
</dbReference>
<feature type="chain" id="PRO_5010558151" evidence="3">
    <location>
        <begin position="36"/>
        <end position="313"/>
    </location>
</feature>
<dbReference type="SUPFAM" id="SSF51735">
    <property type="entry name" value="NAD(P)-binding Rossmann-fold domains"/>
    <property type="match status" value="1"/>
</dbReference>
<keyword evidence="1" id="KW-0560">Oxidoreductase</keyword>
<dbReference type="InterPro" id="IPR020904">
    <property type="entry name" value="Sc_DH/Rdtase_CS"/>
</dbReference>
<accession>A0A1T4SRX9</accession>
<dbReference type="InterPro" id="IPR002347">
    <property type="entry name" value="SDR_fam"/>
</dbReference>
<dbReference type="STRING" id="225324.SAMN02745126_05067"/>
<name>A0A1T4SRX9_9HYPH</name>
<keyword evidence="3" id="KW-0732">Signal</keyword>